<dbReference type="GO" id="GO:0036503">
    <property type="term" value="P:ERAD pathway"/>
    <property type="evidence" value="ECO:0007669"/>
    <property type="project" value="TreeGrafter"/>
</dbReference>
<dbReference type="Pfam" id="PF03152">
    <property type="entry name" value="UFD1_N1"/>
    <property type="match status" value="1"/>
</dbReference>
<sequence>MGNIDHRPIDPTPFEHTYRCSFSPYDIGNRIIMPQSALPSLDEKNIEKPWLFELCNPLTGKISHCGVLEFTSDEGFVLLPKLMMDFMEFEDGDLLTMTSANLQKGTFLKLQPHTKKFMELQNPKAVLENTLKEYCCLTIRDTIMVTHGNDAFYVDVVDANPSFGVNLLDTDCEVEFALPLDYEPPAPPKREQKKDNKVEEKQPIVEEQTAEFKAFSGVARRLDGAVNHADDSKTAAGRIEPCSSSKKVVLGSNKIVQNSHQQESTCCNEKDTKKEEEKFQAFIGKSYRLI</sequence>
<proteinExistence type="inferred from homology"/>
<evidence type="ECO:0000259" key="5">
    <source>
        <dbReference type="Pfam" id="PF24842"/>
    </source>
</evidence>
<evidence type="ECO:0000256" key="1">
    <source>
        <dbReference type="ARBA" id="ARBA00006043"/>
    </source>
</evidence>
<protein>
    <submittedName>
        <fullName evidence="6">Ubiquitin fusion degradation protein UFD1</fullName>
    </submittedName>
</protein>
<reference evidence="6 7" key="1">
    <citation type="submission" date="2013-09" db="EMBL/GenBank/DDBJ databases">
        <title>Corchorus capsularis genome sequencing.</title>
        <authorList>
            <person name="Alam M."/>
            <person name="Haque M.S."/>
            <person name="Islam M.S."/>
            <person name="Emdad E.M."/>
            <person name="Islam M.M."/>
            <person name="Ahmed B."/>
            <person name="Halim A."/>
            <person name="Hossen Q.M.M."/>
            <person name="Hossain M.Z."/>
            <person name="Ahmed R."/>
            <person name="Khan M.M."/>
            <person name="Islam R."/>
            <person name="Rashid M.M."/>
            <person name="Khan S.A."/>
            <person name="Rahman M.S."/>
            <person name="Alam M."/>
        </authorList>
    </citation>
    <scope>NUCLEOTIDE SEQUENCE [LARGE SCALE GENOMIC DNA]</scope>
    <source>
        <strain evidence="7">cv. CVL-1</strain>
        <tissue evidence="6">Whole seedling</tissue>
    </source>
</reference>
<evidence type="ECO:0000259" key="4">
    <source>
        <dbReference type="Pfam" id="PF03152"/>
    </source>
</evidence>
<dbReference type="PANTHER" id="PTHR12555">
    <property type="entry name" value="UBIQUITIN FUSION DEGRADATON PROTEIN 1"/>
    <property type="match status" value="1"/>
</dbReference>
<dbReference type="GO" id="GO:0034098">
    <property type="term" value="C:VCP-NPL4-UFD1 AAA ATPase complex"/>
    <property type="evidence" value="ECO:0007669"/>
    <property type="project" value="TreeGrafter"/>
</dbReference>
<dbReference type="AlphaFoldDB" id="A0A1R3IJ00"/>
<feature type="compositionally biased region" description="Basic and acidic residues" evidence="3">
    <location>
        <begin position="188"/>
        <end position="203"/>
    </location>
</feature>
<dbReference type="PANTHER" id="PTHR12555:SF13">
    <property type="entry name" value="UBIQUITIN RECOGNITION FACTOR IN ER-ASSOCIATED DEGRADATION PROTEIN 1"/>
    <property type="match status" value="1"/>
</dbReference>
<dbReference type="Gramene" id="OMO82536">
    <property type="protein sequence ID" value="OMO82536"/>
    <property type="gene ID" value="CCACVL1_11916"/>
</dbReference>
<feature type="domain" description="Ubiquitin fusion degradation protein UFD1 N-terminal subdomain 2" evidence="5">
    <location>
        <begin position="104"/>
        <end position="179"/>
    </location>
</feature>
<organism evidence="6 7">
    <name type="scientific">Corchorus capsularis</name>
    <name type="common">Jute</name>
    <dbReference type="NCBI Taxonomy" id="210143"/>
    <lineage>
        <taxon>Eukaryota</taxon>
        <taxon>Viridiplantae</taxon>
        <taxon>Streptophyta</taxon>
        <taxon>Embryophyta</taxon>
        <taxon>Tracheophyta</taxon>
        <taxon>Spermatophyta</taxon>
        <taxon>Magnoliopsida</taxon>
        <taxon>eudicotyledons</taxon>
        <taxon>Gunneridae</taxon>
        <taxon>Pentapetalae</taxon>
        <taxon>rosids</taxon>
        <taxon>malvids</taxon>
        <taxon>Malvales</taxon>
        <taxon>Malvaceae</taxon>
        <taxon>Grewioideae</taxon>
        <taxon>Apeibeae</taxon>
        <taxon>Corchorus</taxon>
    </lineage>
</organism>
<dbReference type="Gene3D" id="3.10.330.10">
    <property type="match status" value="1"/>
</dbReference>
<dbReference type="GO" id="GO:0031593">
    <property type="term" value="F:polyubiquitin modification-dependent protein binding"/>
    <property type="evidence" value="ECO:0007669"/>
    <property type="project" value="TreeGrafter"/>
</dbReference>
<comment type="caution">
    <text evidence="6">The sequence shown here is derived from an EMBL/GenBank/DDBJ whole genome shotgun (WGS) entry which is preliminary data.</text>
</comment>
<dbReference type="OMA" id="CEVEFAL"/>
<feature type="region of interest" description="Disordered" evidence="3">
    <location>
        <begin position="180"/>
        <end position="203"/>
    </location>
</feature>
<evidence type="ECO:0000313" key="7">
    <source>
        <dbReference type="Proteomes" id="UP000188268"/>
    </source>
</evidence>
<dbReference type="Pfam" id="PF24842">
    <property type="entry name" value="UFD1_N2"/>
    <property type="match status" value="1"/>
</dbReference>
<dbReference type="EMBL" id="AWWV01010004">
    <property type="protein sequence ID" value="OMO82536.1"/>
    <property type="molecule type" value="Genomic_DNA"/>
</dbReference>
<evidence type="ECO:0000256" key="3">
    <source>
        <dbReference type="SAM" id="MobiDB-lite"/>
    </source>
</evidence>
<comment type="similarity">
    <text evidence="1">Belongs to the UFD1 family.</text>
</comment>
<dbReference type="Proteomes" id="UP000188268">
    <property type="component" value="Unassembled WGS sequence"/>
</dbReference>
<accession>A0A1R3IJ00</accession>
<dbReference type="GO" id="GO:0006511">
    <property type="term" value="P:ubiquitin-dependent protein catabolic process"/>
    <property type="evidence" value="ECO:0007669"/>
    <property type="project" value="InterPro"/>
</dbReference>
<dbReference type="InterPro" id="IPR055418">
    <property type="entry name" value="UFD1_N2"/>
</dbReference>
<dbReference type="InterPro" id="IPR055417">
    <property type="entry name" value="UFD1_N1"/>
</dbReference>
<dbReference type="InterPro" id="IPR004854">
    <property type="entry name" value="Ufd1-like"/>
</dbReference>
<evidence type="ECO:0000256" key="2">
    <source>
        <dbReference type="ARBA" id="ARBA00022786"/>
    </source>
</evidence>
<keyword evidence="2" id="KW-0833">Ubl conjugation pathway</keyword>
<name>A0A1R3IJ00_COCAP</name>
<keyword evidence="7" id="KW-1185">Reference proteome</keyword>
<dbReference type="Gene3D" id="2.40.40.50">
    <property type="entry name" value="Ubiquitin fusion degradation protein UFD1, N-terminal domain"/>
    <property type="match status" value="1"/>
</dbReference>
<gene>
    <name evidence="6" type="ORF">CCACVL1_11916</name>
</gene>
<dbReference type="OrthoDB" id="422728at2759"/>
<dbReference type="STRING" id="210143.A0A1R3IJ00"/>
<feature type="domain" description="Ubiquitin fusion degradation protein UFD1 N-terminal subdomain 1" evidence="4">
    <location>
        <begin position="25"/>
        <end position="102"/>
    </location>
</feature>
<dbReference type="InterPro" id="IPR042299">
    <property type="entry name" value="Ufd1-like_Nn"/>
</dbReference>
<evidence type="ECO:0000313" key="6">
    <source>
        <dbReference type="EMBL" id="OMO82536.1"/>
    </source>
</evidence>